<dbReference type="GO" id="GO:0004563">
    <property type="term" value="F:beta-N-acetylhexosaminidase activity"/>
    <property type="evidence" value="ECO:0007669"/>
    <property type="project" value="UniProtKB-EC"/>
</dbReference>
<dbReference type="FunFam" id="3.20.20.80:FF:000063">
    <property type="entry name" value="Beta-hexosaminidase"/>
    <property type="match status" value="1"/>
</dbReference>
<feature type="domain" description="Beta-hexosaminidase eukaryotic type N-terminal" evidence="11">
    <location>
        <begin position="21"/>
        <end position="143"/>
    </location>
</feature>
<keyword evidence="3 9" id="KW-0732">Signal</keyword>
<dbReference type="SUPFAM" id="SSF55545">
    <property type="entry name" value="beta-N-acetylhexosaminidase-like domain"/>
    <property type="match status" value="1"/>
</dbReference>
<dbReference type="Pfam" id="PF00728">
    <property type="entry name" value="Glyco_hydro_20"/>
    <property type="match status" value="1"/>
</dbReference>
<dbReference type="Gene3D" id="3.30.379.10">
    <property type="entry name" value="Chitobiase/beta-hexosaminidase domain 2-like"/>
    <property type="match status" value="1"/>
</dbReference>
<dbReference type="OrthoDB" id="428480at2759"/>
<evidence type="ECO:0000256" key="3">
    <source>
        <dbReference type="ARBA" id="ARBA00022729"/>
    </source>
</evidence>
<evidence type="ECO:0000256" key="7">
    <source>
        <dbReference type="PIRNR" id="PIRNR001093"/>
    </source>
</evidence>
<dbReference type="EMBL" id="JANBPT010000829">
    <property type="protein sequence ID" value="KAJ1912483.1"/>
    <property type="molecule type" value="Genomic_DNA"/>
</dbReference>
<evidence type="ECO:0000256" key="5">
    <source>
        <dbReference type="ARBA" id="ARBA00023180"/>
    </source>
</evidence>
<dbReference type="Gene3D" id="3.20.20.80">
    <property type="entry name" value="Glycosidases"/>
    <property type="match status" value="1"/>
</dbReference>
<evidence type="ECO:0000256" key="2">
    <source>
        <dbReference type="ARBA" id="ARBA00006285"/>
    </source>
</evidence>
<dbReference type="InterPro" id="IPR025705">
    <property type="entry name" value="Beta_hexosaminidase_sua/sub"/>
</dbReference>
<evidence type="ECO:0000259" key="10">
    <source>
        <dbReference type="Pfam" id="PF00728"/>
    </source>
</evidence>
<feature type="active site" description="Proton donor" evidence="8">
    <location>
        <position position="327"/>
    </location>
</feature>
<gene>
    <name evidence="12" type="primary">NAG1_2</name>
    <name evidence="12" type="ORF">IWQ60_009645</name>
</gene>
<dbReference type="SUPFAM" id="SSF51445">
    <property type="entry name" value="(Trans)glycosidases"/>
    <property type="match status" value="1"/>
</dbReference>
<dbReference type="CDD" id="cd06562">
    <property type="entry name" value="GH20_HexA_HexB-like"/>
    <property type="match status" value="1"/>
</dbReference>
<keyword evidence="13" id="KW-1185">Reference proteome</keyword>
<dbReference type="GO" id="GO:0005975">
    <property type="term" value="P:carbohydrate metabolic process"/>
    <property type="evidence" value="ECO:0007669"/>
    <property type="project" value="InterPro"/>
</dbReference>
<comment type="catalytic activity">
    <reaction evidence="1 7">
        <text>Hydrolysis of terminal non-reducing N-acetyl-D-hexosamine residues in N-acetyl-beta-D-hexosaminides.</text>
        <dbReference type="EC" id="3.2.1.52"/>
    </reaction>
</comment>
<sequence length="553" mass="61358">MKATLLLTLSALVAGSVHAHLWPIPQTVSLGEGTAFVARNLVLQTNCRHDALQDTIRRYTRLLALGLFQPPTKYNVTSAPTPTTTLRRVTVTVNTCTNVTHPALGDDESYTLRVGEPAANTSANIEAASVWGALRGIETLSQLTYNNLNGDLVVGQLPVSISDKPAYPHRGLLLDTARNFFPVDDIRRTLDAMAYNKFNVFHWHIVDAQSWPVESRFLPALAIRGAYSAAMTYSHDDVAGIIEYARLRGIRVIPEFDMPGHTSVVSNVLPEIMTCVNSQPRWDLDAAEPPSGQLNPLLPRTYEFVEAVVNEYAPLFPDQFFHTGSDEVNTHCWETTPSIRQYLNSTGLTSSDLLATFVNTTQGYLAANRKTGMIWEEAILDFNLTLPQDSVVQVWRSAENVQKVVAKGHRVLANSYEYWYLDCGHGGWLGNNPTGNSWCDPFKHWQRVYSYDPVANITSSAARDLVIGGDVCLWTEQVDTTNLDRTLWPRAAAAAEVLWSGKDANGQPRSAKEALVRIQEQRFRLVSRGIMAEPLQPLWCARNPGMCDLPPPS</sequence>
<dbReference type="Pfam" id="PF14845">
    <property type="entry name" value="Glycohydro_20b2"/>
    <property type="match status" value="1"/>
</dbReference>
<dbReference type="PIRSF" id="PIRSF001093">
    <property type="entry name" value="B-hxosamndse_ab_euk"/>
    <property type="match status" value="1"/>
</dbReference>
<evidence type="ECO:0000256" key="8">
    <source>
        <dbReference type="PIRSR" id="PIRSR001093-1"/>
    </source>
</evidence>
<dbReference type="GO" id="GO:0016020">
    <property type="term" value="C:membrane"/>
    <property type="evidence" value="ECO:0007669"/>
    <property type="project" value="TreeGrafter"/>
</dbReference>
<evidence type="ECO:0000259" key="11">
    <source>
        <dbReference type="Pfam" id="PF14845"/>
    </source>
</evidence>
<dbReference type="InterPro" id="IPR029018">
    <property type="entry name" value="Hex-like_dom2"/>
</dbReference>
<dbReference type="GO" id="GO:0030203">
    <property type="term" value="P:glycosaminoglycan metabolic process"/>
    <property type="evidence" value="ECO:0007669"/>
    <property type="project" value="TreeGrafter"/>
</dbReference>
<comment type="caution">
    <text evidence="12">The sequence shown here is derived from an EMBL/GenBank/DDBJ whole genome shotgun (WGS) entry which is preliminary data.</text>
</comment>
<keyword evidence="4 7" id="KW-0378">Hydrolase</keyword>
<feature type="chain" id="PRO_5040718961" description="Beta-hexosaminidase" evidence="9">
    <location>
        <begin position="20"/>
        <end position="553"/>
    </location>
</feature>
<keyword evidence="12" id="KW-0413">Isomerase</keyword>
<comment type="similarity">
    <text evidence="2 7">Belongs to the glycosyl hydrolase 20 family.</text>
</comment>
<keyword evidence="6 7" id="KW-0326">Glycosidase</keyword>
<evidence type="ECO:0000313" key="12">
    <source>
        <dbReference type="EMBL" id="KAJ1912483.1"/>
    </source>
</evidence>
<dbReference type="EC" id="3.2.1.52" evidence="7"/>
<evidence type="ECO:0000313" key="13">
    <source>
        <dbReference type="Proteomes" id="UP001150569"/>
    </source>
</evidence>
<dbReference type="PANTHER" id="PTHR22600">
    <property type="entry name" value="BETA-HEXOSAMINIDASE"/>
    <property type="match status" value="1"/>
</dbReference>
<evidence type="ECO:0000256" key="6">
    <source>
        <dbReference type="ARBA" id="ARBA00023295"/>
    </source>
</evidence>
<dbReference type="AlphaFoldDB" id="A0A9W7ZNI2"/>
<evidence type="ECO:0000256" key="9">
    <source>
        <dbReference type="SAM" id="SignalP"/>
    </source>
</evidence>
<dbReference type="InterPro" id="IPR015883">
    <property type="entry name" value="Glyco_hydro_20_cat"/>
</dbReference>
<reference evidence="12" key="1">
    <citation type="submission" date="2022-07" db="EMBL/GenBank/DDBJ databases">
        <title>Phylogenomic reconstructions and comparative analyses of Kickxellomycotina fungi.</title>
        <authorList>
            <person name="Reynolds N.K."/>
            <person name="Stajich J.E."/>
            <person name="Barry K."/>
            <person name="Grigoriev I.V."/>
            <person name="Crous P."/>
            <person name="Smith M.E."/>
        </authorList>
    </citation>
    <scope>NUCLEOTIDE SEQUENCE</scope>
    <source>
        <strain evidence="12">RSA 861</strain>
    </source>
</reference>
<name>A0A9W7ZNI2_9FUNG</name>
<accession>A0A9W7ZNI2</accession>
<dbReference type="Proteomes" id="UP001150569">
    <property type="component" value="Unassembled WGS sequence"/>
</dbReference>
<keyword evidence="5" id="KW-0325">Glycoprotein</keyword>
<evidence type="ECO:0000256" key="4">
    <source>
        <dbReference type="ARBA" id="ARBA00022801"/>
    </source>
</evidence>
<feature type="signal peptide" evidence="9">
    <location>
        <begin position="1"/>
        <end position="19"/>
    </location>
</feature>
<proteinExistence type="inferred from homology"/>
<protein>
    <recommendedName>
        <fullName evidence="7">Beta-hexosaminidase</fullName>
        <ecNumber evidence="7">3.2.1.52</ecNumber>
    </recommendedName>
</protein>
<organism evidence="12 13">
    <name type="scientific">Tieghemiomyces parasiticus</name>
    <dbReference type="NCBI Taxonomy" id="78921"/>
    <lineage>
        <taxon>Eukaryota</taxon>
        <taxon>Fungi</taxon>
        <taxon>Fungi incertae sedis</taxon>
        <taxon>Zoopagomycota</taxon>
        <taxon>Kickxellomycotina</taxon>
        <taxon>Dimargaritomycetes</taxon>
        <taxon>Dimargaritales</taxon>
        <taxon>Dimargaritaceae</taxon>
        <taxon>Tieghemiomyces</taxon>
    </lineage>
</organism>
<evidence type="ECO:0000256" key="1">
    <source>
        <dbReference type="ARBA" id="ARBA00001231"/>
    </source>
</evidence>
<dbReference type="InterPro" id="IPR029019">
    <property type="entry name" value="HEX_eukaryotic_N"/>
</dbReference>
<feature type="domain" description="Glycoside hydrolase family 20 catalytic" evidence="10">
    <location>
        <begin position="167"/>
        <end position="501"/>
    </location>
</feature>
<dbReference type="InterPro" id="IPR017853">
    <property type="entry name" value="GH"/>
</dbReference>
<dbReference type="PRINTS" id="PR00738">
    <property type="entry name" value="GLHYDRLASE20"/>
</dbReference>
<dbReference type="GO" id="GO:0016853">
    <property type="term" value="F:isomerase activity"/>
    <property type="evidence" value="ECO:0007669"/>
    <property type="project" value="UniProtKB-KW"/>
</dbReference>
<dbReference type="PANTHER" id="PTHR22600:SF26">
    <property type="entry name" value="BETA-N-ACETYLHEXOSAMINIDASE"/>
    <property type="match status" value="1"/>
</dbReference>